<dbReference type="PROSITE" id="PS50157">
    <property type="entry name" value="ZINC_FINGER_C2H2_2"/>
    <property type="match status" value="2"/>
</dbReference>
<evidence type="ECO:0000256" key="11">
    <source>
        <dbReference type="ARBA" id="ARBA00038023"/>
    </source>
</evidence>
<comment type="caution">
    <text evidence="17">The sequence shown here is derived from an EMBL/GenBank/DDBJ whole genome shotgun (WGS) entry which is preliminary data.</text>
</comment>
<sequence length="480" mass="52370">MLPAFNEPPPQMEEKKKPQIQGKNDKQELPRPYKCPICDKAFHRLEHQTRHIRTHTGEKPHACSYPGCFKRFSRSDELTRHSRIHSNPNSRRRAYNGPGSDKQRIDGDNDREMLIDSSASHESSETSTQSNNNNNISNNNTSNNTSSNGLPIQMDTAHKEAQLKLDLLASASLPNSPPKAQQFAPQLRQNPQSNSFFDINILAKAAALELEKEQKLQSVKSLPSLTTFFTGPGPNTATPQTSVTTTASTTSSSAATSPNARFQRPAIFKTASSNSSPTIHNSTVHQPHPHPLNSLSSLQRMTPLRMSSPTTTSSRSGSSTMNKSKSNVSLSSYNDNLEDDYYYNHDRMKKSRPNSPSIPNSPVVNQQSSASSFSLPTSNSNSYTNLQSALNQQLGMTSLPSSTSASTKANLLGKTPEATPLQTPAVSPKLGAKTNLTGVNEEPLPPLRSLNLGFPVKQGETQQQPEVQQTSPDGPIKGTF</sequence>
<dbReference type="PANTHER" id="PTHR47428">
    <property type="entry name" value="REGULATORY PROTEIN MIG1-RELATED"/>
    <property type="match status" value="1"/>
</dbReference>
<feature type="compositionally biased region" description="Basic and acidic residues" evidence="15">
    <location>
        <begin position="12"/>
        <end position="31"/>
    </location>
</feature>
<dbReference type="AlphaFoldDB" id="A0A1V2L1Z1"/>
<evidence type="ECO:0000256" key="15">
    <source>
        <dbReference type="SAM" id="MobiDB-lite"/>
    </source>
</evidence>
<evidence type="ECO:0000256" key="5">
    <source>
        <dbReference type="ARBA" id="ARBA00022771"/>
    </source>
</evidence>
<dbReference type="FunFam" id="3.30.160.60:FF:000152">
    <property type="entry name" value="DNA-binding protein creA"/>
    <property type="match status" value="1"/>
</dbReference>
<feature type="compositionally biased region" description="Pro residues" evidence="15">
    <location>
        <begin position="1"/>
        <end position="11"/>
    </location>
</feature>
<feature type="compositionally biased region" description="Low complexity" evidence="15">
    <location>
        <begin position="236"/>
        <end position="257"/>
    </location>
</feature>
<dbReference type="GO" id="GO:0000433">
    <property type="term" value="P:carbon catabolite repression of transcription from RNA polymerase II promoter by glucose"/>
    <property type="evidence" value="ECO:0007669"/>
    <property type="project" value="TreeGrafter"/>
</dbReference>
<dbReference type="Pfam" id="PF00096">
    <property type="entry name" value="zf-C2H2"/>
    <property type="match status" value="2"/>
</dbReference>
<dbReference type="FunFam" id="3.30.160.60:FF:000089">
    <property type="entry name" value="DNA-binding protein creA"/>
    <property type="match status" value="1"/>
</dbReference>
<reference evidence="18" key="1">
    <citation type="journal article" date="2017" name="Genome Announc.">
        <title>Genome sequences of Cyberlindnera fabianii 65, Pichia kudriavzevii 129, and Saccharomyces cerevisiae 131 isolated from fermented masau fruits in Zimbabwe.</title>
        <authorList>
            <person name="van Rijswijck I.M.H."/>
            <person name="Derks M.F.L."/>
            <person name="Abee T."/>
            <person name="de Ridder D."/>
            <person name="Smid E.J."/>
        </authorList>
    </citation>
    <scope>NUCLEOTIDE SEQUENCE [LARGE SCALE GENOMIC DNA]</scope>
    <source>
        <strain evidence="18">65</strain>
    </source>
</reference>
<evidence type="ECO:0000256" key="4">
    <source>
        <dbReference type="ARBA" id="ARBA00022737"/>
    </source>
</evidence>
<evidence type="ECO:0000256" key="2">
    <source>
        <dbReference type="ARBA" id="ARBA00022491"/>
    </source>
</evidence>
<keyword evidence="10" id="KW-0539">Nucleus</keyword>
<keyword evidence="3" id="KW-0479">Metal-binding</keyword>
<gene>
    <name evidence="17" type="ORF">BON22_5140</name>
</gene>
<name>A0A1V2L1Z1_CYBFA</name>
<dbReference type="PANTHER" id="PTHR47428:SF1">
    <property type="entry name" value="REGULATORY PROTEIN MIG1-RELATED"/>
    <property type="match status" value="1"/>
</dbReference>
<evidence type="ECO:0000256" key="1">
    <source>
        <dbReference type="ARBA" id="ARBA00004123"/>
    </source>
</evidence>
<keyword evidence="8 17" id="KW-0238">DNA-binding</keyword>
<dbReference type="GO" id="GO:0000978">
    <property type="term" value="F:RNA polymerase II cis-regulatory region sequence-specific DNA binding"/>
    <property type="evidence" value="ECO:0007669"/>
    <property type="project" value="TreeGrafter"/>
</dbReference>
<comment type="function">
    <text evidence="12">Involved in glucose repression of glucose metabolism genes.</text>
</comment>
<feature type="compositionally biased region" description="Low complexity" evidence="15">
    <location>
        <begin position="353"/>
        <end position="381"/>
    </location>
</feature>
<dbReference type="InterPro" id="IPR013087">
    <property type="entry name" value="Znf_C2H2_type"/>
</dbReference>
<dbReference type="PROSITE" id="PS00028">
    <property type="entry name" value="ZINC_FINGER_C2H2_1"/>
    <property type="match status" value="2"/>
</dbReference>
<dbReference type="InterPro" id="IPR051007">
    <property type="entry name" value="creA/MIG_C2H2-ZnF"/>
</dbReference>
<evidence type="ECO:0000256" key="12">
    <source>
        <dbReference type="ARBA" id="ARBA00056233"/>
    </source>
</evidence>
<feature type="region of interest" description="Disordered" evidence="15">
    <location>
        <begin position="75"/>
        <end position="152"/>
    </location>
</feature>
<keyword evidence="7" id="KW-0805">Transcription regulation</keyword>
<organism evidence="17 18">
    <name type="scientific">Cyberlindnera fabianii</name>
    <name type="common">Yeast</name>
    <name type="synonym">Hansenula fabianii</name>
    <dbReference type="NCBI Taxonomy" id="36022"/>
    <lineage>
        <taxon>Eukaryota</taxon>
        <taxon>Fungi</taxon>
        <taxon>Dikarya</taxon>
        <taxon>Ascomycota</taxon>
        <taxon>Saccharomycotina</taxon>
        <taxon>Saccharomycetes</taxon>
        <taxon>Phaffomycetales</taxon>
        <taxon>Phaffomycetaceae</taxon>
        <taxon>Cyberlindnera</taxon>
    </lineage>
</organism>
<evidence type="ECO:0000256" key="8">
    <source>
        <dbReference type="ARBA" id="ARBA00023125"/>
    </source>
</evidence>
<feature type="compositionally biased region" description="Low complexity" evidence="15">
    <location>
        <begin position="458"/>
        <end position="470"/>
    </location>
</feature>
<evidence type="ECO:0000256" key="6">
    <source>
        <dbReference type="ARBA" id="ARBA00022833"/>
    </source>
</evidence>
<feature type="compositionally biased region" description="Low complexity" evidence="15">
    <location>
        <begin position="117"/>
        <end position="148"/>
    </location>
</feature>
<dbReference type="STRING" id="36022.A0A1V2L1Z1"/>
<dbReference type="GO" id="GO:0005737">
    <property type="term" value="C:cytoplasm"/>
    <property type="evidence" value="ECO:0007669"/>
    <property type="project" value="TreeGrafter"/>
</dbReference>
<accession>A0A1V2L1Z1</accession>
<dbReference type="SMART" id="SM00355">
    <property type="entry name" value="ZnF_C2H2"/>
    <property type="match status" value="2"/>
</dbReference>
<dbReference type="GO" id="GO:0005634">
    <property type="term" value="C:nucleus"/>
    <property type="evidence" value="ECO:0007669"/>
    <property type="project" value="UniProtKB-SubCell"/>
</dbReference>
<dbReference type="OMA" id="QYFIASE"/>
<feature type="region of interest" description="Disordered" evidence="15">
    <location>
        <begin position="229"/>
        <end position="381"/>
    </location>
</feature>
<feature type="compositionally biased region" description="Low complexity" evidence="15">
    <location>
        <begin position="302"/>
        <end position="327"/>
    </location>
</feature>
<keyword evidence="2" id="KW-0678">Repressor</keyword>
<feature type="region of interest" description="Disordered" evidence="15">
    <location>
        <begin position="415"/>
        <end position="480"/>
    </location>
</feature>
<evidence type="ECO:0000313" key="18">
    <source>
        <dbReference type="Proteomes" id="UP000189513"/>
    </source>
</evidence>
<evidence type="ECO:0000256" key="7">
    <source>
        <dbReference type="ARBA" id="ARBA00023015"/>
    </source>
</evidence>
<dbReference type="Gene3D" id="3.30.160.60">
    <property type="entry name" value="Classic Zinc Finger"/>
    <property type="match status" value="2"/>
</dbReference>
<keyword evidence="5 14" id="KW-0863">Zinc-finger</keyword>
<evidence type="ECO:0000256" key="13">
    <source>
        <dbReference type="ARBA" id="ARBA00068528"/>
    </source>
</evidence>
<comment type="subcellular location">
    <subcellularLocation>
        <location evidence="1">Nucleus</location>
    </subcellularLocation>
</comment>
<dbReference type="VEuPathDB" id="FungiDB:BON22_5140"/>
<evidence type="ECO:0000259" key="16">
    <source>
        <dbReference type="PROSITE" id="PS50157"/>
    </source>
</evidence>
<proteinExistence type="inferred from homology"/>
<dbReference type="Proteomes" id="UP000189513">
    <property type="component" value="Unassembled WGS sequence"/>
</dbReference>
<keyword evidence="18" id="KW-1185">Reference proteome</keyword>
<dbReference type="InterPro" id="IPR036236">
    <property type="entry name" value="Znf_C2H2_sf"/>
</dbReference>
<comment type="similarity">
    <text evidence="11">Belongs to the creA/MIG C2H2-type zinc-finger protein family.</text>
</comment>
<feature type="region of interest" description="Disordered" evidence="15">
    <location>
        <begin position="1"/>
        <end position="33"/>
    </location>
</feature>
<dbReference type="SUPFAM" id="SSF57667">
    <property type="entry name" value="beta-beta-alpha zinc fingers"/>
    <property type="match status" value="1"/>
</dbReference>
<evidence type="ECO:0000256" key="9">
    <source>
        <dbReference type="ARBA" id="ARBA00023163"/>
    </source>
</evidence>
<feature type="compositionally biased region" description="Polar residues" evidence="15">
    <location>
        <begin position="270"/>
        <end position="285"/>
    </location>
</feature>
<evidence type="ECO:0000256" key="10">
    <source>
        <dbReference type="ARBA" id="ARBA00023242"/>
    </source>
</evidence>
<dbReference type="GO" id="GO:0008270">
    <property type="term" value="F:zinc ion binding"/>
    <property type="evidence" value="ECO:0007669"/>
    <property type="project" value="UniProtKB-KW"/>
</dbReference>
<evidence type="ECO:0000313" key="17">
    <source>
        <dbReference type="EMBL" id="ONH65071.1"/>
    </source>
</evidence>
<evidence type="ECO:0000256" key="3">
    <source>
        <dbReference type="ARBA" id="ARBA00022723"/>
    </source>
</evidence>
<dbReference type="EMBL" id="MPUK01000014">
    <property type="protein sequence ID" value="ONH65071.1"/>
    <property type="molecule type" value="Genomic_DNA"/>
</dbReference>
<protein>
    <recommendedName>
        <fullName evidence="13">Regulatory protein MIG1</fullName>
    </recommendedName>
</protein>
<evidence type="ECO:0000256" key="14">
    <source>
        <dbReference type="PROSITE-ProRule" id="PRU00042"/>
    </source>
</evidence>
<feature type="domain" description="C2H2-type" evidence="16">
    <location>
        <begin position="33"/>
        <end position="60"/>
    </location>
</feature>
<keyword evidence="4" id="KW-0677">Repeat</keyword>
<keyword evidence="9" id="KW-0804">Transcription</keyword>
<feature type="domain" description="C2H2-type" evidence="16">
    <location>
        <begin position="61"/>
        <end position="90"/>
    </location>
</feature>
<keyword evidence="6" id="KW-0862">Zinc</keyword>
<feature type="compositionally biased region" description="Basic and acidic residues" evidence="15">
    <location>
        <begin position="101"/>
        <end position="114"/>
    </location>
</feature>